<dbReference type="Proteomes" id="UP000000362">
    <property type="component" value="Chromosome"/>
</dbReference>
<dbReference type="EnsemblBacteria" id="ABJ62781">
    <property type="protein sequence ID" value="ABJ62781"/>
    <property type="gene ID" value="LEUM_1689"/>
</dbReference>
<sequence>MSSLFVLIFFASLIWFFIARRKDKNSNGKTTRKTWYILIVAVISFMLIGSSAKNQSKEKNTKSQQSSSEKSNSKVVKNSSSSVSKNSSSSKSSPSVKTEPLKSRINSALLKHLTEDQGFANGTLDENGKPLPNGETRTPNDVFAWSKSISKMVYYDAGTDAIKIYFTEDAMKNLSKSEGLKVAQSAQSMAAGTLFSEVAASTKEQNKIEKMFDLDTAHKMKPYVVLCDNNGNEIARTSAWDNQFKPKDFQ</sequence>
<dbReference type="EMBL" id="CP000414">
    <property type="protein sequence ID" value="ABJ62781.1"/>
    <property type="molecule type" value="Genomic_DNA"/>
</dbReference>
<organism evidence="3 4">
    <name type="scientific">Leuconostoc mesenteroides subsp. mesenteroides (strain ATCC 8293 / DSM 20343 / BCRC 11652 / CCM 1803 / JCM 6124 / NCDO 523 / NBRC 100496 / NCIMB 8023 / NCTC 12954 / NRRL B-1118 / 37Y)</name>
    <dbReference type="NCBI Taxonomy" id="203120"/>
    <lineage>
        <taxon>Bacteria</taxon>
        <taxon>Bacillati</taxon>
        <taxon>Bacillota</taxon>
        <taxon>Bacilli</taxon>
        <taxon>Lactobacillales</taxon>
        <taxon>Lactobacillaceae</taxon>
        <taxon>Leuconostoc</taxon>
    </lineage>
</organism>
<accession>Q03VJ1</accession>
<dbReference type="GeneID" id="29577365"/>
<feature type="compositionally biased region" description="Low complexity" evidence="1">
    <location>
        <begin position="62"/>
        <end position="98"/>
    </location>
</feature>
<feature type="transmembrane region" description="Helical" evidence="2">
    <location>
        <begin position="35"/>
        <end position="52"/>
    </location>
</feature>
<evidence type="ECO:0000313" key="4">
    <source>
        <dbReference type="Proteomes" id="UP000000362"/>
    </source>
</evidence>
<keyword evidence="2" id="KW-0812">Transmembrane</keyword>
<name>Q03VJ1_LEUMM</name>
<evidence type="ECO:0000313" key="3">
    <source>
        <dbReference type="EMBL" id="ABJ62781.1"/>
    </source>
</evidence>
<dbReference type="AlphaFoldDB" id="Q03VJ1"/>
<dbReference type="HOGENOM" id="CLU_1110375_0_0_9"/>
<evidence type="ECO:0000256" key="1">
    <source>
        <dbReference type="SAM" id="MobiDB-lite"/>
    </source>
</evidence>
<feature type="region of interest" description="Disordered" evidence="1">
    <location>
        <begin position="54"/>
        <end position="100"/>
    </location>
</feature>
<keyword evidence="4" id="KW-1185">Reference proteome</keyword>
<dbReference type="KEGG" id="lme:LEUM_1689"/>
<protein>
    <submittedName>
        <fullName evidence="3">Uncharacterized protein</fullName>
    </submittedName>
</protein>
<proteinExistence type="predicted"/>
<keyword evidence="2" id="KW-1133">Transmembrane helix</keyword>
<evidence type="ECO:0000256" key="2">
    <source>
        <dbReference type="SAM" id="Phobius"/>
    </source>
</evidence>
<dbReference type="RefSeq" id="WP_011680308.1">
    <property type="nucleotide sequence ID" value="NC_008531.1"/>
</dbReference>
<keyword evidence="2" id="KW-0472">Membrane</keyword>
<reference evidence="3 4" key="1">
    <citation type="journal article" date="2006" name="Proc. Natl. Acad. Sci. U.S.A.">
        <title>Comparative genomics of the lactic acid bacteria.</title>
        <authorList>
            <person name="Makarova K."/>
            <person name="Slesarev A."/>
            <person name="Wolf Y."/>
            <person name="Sorokin A."/>
            <person name="Mirkin B."/>
            <person name="Koonin E."/>
            <person name="Pavlov A."/>
            <person name="Pavlova N."/>
            <person name="Karamychev V."/>
            <person name="Polouchine N."/>
            <person name="Shakhova V."/>
            <person name="Grigoriev I."/>
            <person name="Lou Y."/>
            <person name="Rohksar D."/>
            <person name="Lucas S."/>
            <person name="Huang K."/>
            <person name="Goodstein D.M."/>
            <person name="Hawkins T."/>
            <person name="Plengvidhya V."/>
            <person name="Welker D."/>
            <person name="Hughes J."/>
            <person name="Goh Y."/>
            <person name="Benson A."/>
            <person name="Baldwin K."/>
            <person name="Lee J.H."/>
            <person name="Diaz-Muniz I."/>
            <person name="Dosti B."/>
            <person name="Smeianov V."/>
            <person name="Wechter W."/>
            <person name="Barabote R."/>
            <person name="Lorca G."/>
            <person name="Altermann E."/>
            <person name="Barrangou R."/>
            <person name="Ganesan B."/>
            <person name="Xie Y."/>
            <person name="Rawsthorne H."/>
            <person name="Tamir D."/>
            <person name="Parker C."/>
            <person name="Breidt F."/>
            <person name="Broadbent J."/>
            <person name="Hutkins R."/>
            <person name="O'Sullivan D."/>
            <person name="Steele J."/>
            <person name="Unlu G."/>
            <person name="Saier M."/>
            <person name="Klaenhammer T."/>
            <person name="Richardson P."/>
            <person name="Kozyavkin S."/>
            <person name="Weimer B."/>
            <person name="Mills D."/>
        </authorList>
    </citation>
    <scope>NUCLEOTIDE SEQUENCE [LARGE SCALE GENOMIC DNA]</scope>
    <source>
        <strain evidence="4">ATCC 8293 / DSM 20343 / BCRC 11652 / CCM 1803 / JCM 6124 / NCDO 523 / NBRC 100496 / NCIMB 8023 / NCTC 12954 / NRRL B-1118 / 37Y</strain>
    </source>
</reference>
<gene>
    <name evidence="3" type="ordered locus">LEUM_1689</name>
</gene>